<dbReference type="PROSITE" id="PS51194">
    <property type="entry name" value="HELICASE_CTER"/>
    <property type="match status" value="1"/>
</dbReference>
<dbReference type="InterPro" id="IPR027417">
    <property type="entry name" value="P-loop_NTPase"/>
</dbReference>
<dbReference type="EMBL" id="CAWYQH010000046">
    <property type="protein sequence ID" value="CAK8678104.1"/>
    <property type="molecule type" value="Genomic_DNA"/>
</dbReference>
<dbReference type="Pfam" id="PF00271">
    <property type="entry name" value="Helicase_C"/>
    <property type="match status" value="1"/>
</dbReference>
<evidence type="ECO:0000256" key="5">
    <source>
        <dbReference type="ARBA" id="ARBA00022840"/>
    </source>
</evidence>
<dbReference type="InterPro" id="IPR001650">
    <property type="entry name" value="Helicase_C-like"/>
</dbReference>
<dbReference type="PANTHER" id="PTHR47960">
    <property type="entry name" value="DEAD-BOX ATP-DEPENDENT RNA HELICASE 50"/>
    <property type="match status" value="1"/>
</dbReference>
<gene>
    <name evidence="10" type="ORF">CVLEPA_LOCUS8059</name>
</gene>
<comment type="caution">
    <text evidence="10">The sequence shown here is derived from an EMBL/GenBank/DDBJ whole genome shotgun (WGS) entry which is preliminary data.</text>
</comment>
<dbReference type="EC" id="3.6.4.13" evidence="1"/>
<evidence type="ECO:0000259" key="8">
    <source>
        <dbReference type="PROSITE" id="PS51194"/>
    </source>
</evidence>
<feature type="short sequence motif" description="Q motif" evidence="6">
    <location>
        <begin position="136"/>
        <end position="164"/>
    </location>
</feature>
<name>A0ABP0FEK1_CLALP</name>
<keyword evidence="11" id="KW-1185">Reference proteome</keyword>
<evidence type="ECO:0000313" key="11">
    <source>
        <dbReference type="Proteomes" id="UP001642483"/>
    </source>
</evidence>
<evidence type="ECO:0000256" key="2">
    <source>
        <dbReference type="ARBA" id="ARBA00022741"/>
    </source>
</evidence>
<protein>
    <recommendedName>
        <fullName evidence="1">RNA helicase</fullName>
        <ecNumber evidence="1">3.6.4.13</ecNumber>
    </recommendedName>
</protein>
<feature type="domain" description="DEAD-box RNA helicase Q" evidence="9">
    <location>
        <begin position="136"/>
        <end position="164"/>
    </location>
</feature>
<evidence type="ECO:0000256" key="3">
    <source>
        <dbReference type="ARBA" id="ARBA00022801"/>
    </source>
</evidence>
<sequence length="542" mass="60712">MSCLANKLGTRIILQPHSWCTLPYIAFRHSFSSEFSNVFDTAPVIRYPQALKRAILRRTKPKKMETKKSALNLAKPGKLLVSCDNRSECMFTNEYPNKFSPPSITSSTWTSRKSPGRHFTIHSTRENNPSFKESIASFYEVGLSEEILKALHLAKIKNPTVIQAKAIPEILAGKNVLMAAETGCGKTYAYLLPILRVLMQLESCASDDILSPEALILTPTKELSKQVVTMGKSLNLGVNFHSVHSSSFLKLLKKQKSMENTASIVVSTPVPMILALKRKNVDFGKLKFIVLDECDTLCDDSFSKQVQHILNQCSITKGIRIPMAETSPAQLLLCSATFPKYASEVLSDIITMENVEVIRSGYLHRVSPHVTHRFLRVRPSEKLGELVKVIESNQKKQTLVFCNTKASVGKVYQACQENAIPATLIDGSIIAKKRSLTVEDLKNGKESLLITTDLTSRGLDTQKVEHVINFEIPNNVSDYIHRCGRVGRIGQQHAGLVTNLVSKKWEIATVMKIEEAARRREEIEGVSANIKRRHNIRWEQKE</sequence>
<keyword evidence="2" id="KW-0547">Nucleotide-binding</keyword>
<dbReference type="InterPro" id="IPR014014">
    <property type="entry name" value="RNA_helicase_DEAD_Q_motif"/>
</dbReference>
<keyword evidence="3" id="KW-0378">Hydrolase</keyword>
<dbReference type="PROSITE" id="PS51195">
    <property type="entry name" value="Q_MOTIF"/>
    <property type="match status" value="1"/>
</dbReference>
<dbReference type="Pfam" id="PF00270">
    <property type="entry name" value="DEAD"/>
    <property type="match status" value="1"/>
</dbReference>
<dbReference type="InterPro" id="IPR011545">
    <property type="entry name" value="DEAD/DEAH_box_helicase_dom"/>
</dbReference>
<dbReference type="SMART" id="SM00490">
    <property type="entry name" value="HELICc"/>
    <property type="match status" value="1"/>
</dbReference>
<accession>A0ABP0FEK1</accession>
<evidence type="ECO:0000256" key="1">
    <source>
        <dbReference type="ARBA" id="ARBA00012552"/>
    </source>
</evidence>
<evidence type="ECO:0000259" key="9">
    <source>
        <dbReference type="PROSITE" id="PS51195"/>
    </source>
</evidence>
<dbReference type="PROSITE" id="PS51192">
    <property type="entry name" value="HELICASE_ATP_BIND_1"/>
    <property type="match status" value="1"/>
</dbReference>
<evidence type="ECO:0000256" key="4">
    <source>
        <dbReference type="ARBA" id="ARBA00022806"/>
    </source>
</evidence>
<evidence type="ECO:0000256" key="6">
    <source>
        <dbReference type="PROSITE-ProRule" id="PRU00552"/>
    </source>
</evidence>
<evidence type="ECO:0000259" key="7">
    <source>
        <dbReference type="PROSITE" id="PS51192"/>
    </source>
</evidence>
<dbReference type="Proteomes" id="UP001642483">
    <property type="component" value="Unassembled WGS sequence"/>
</dbReference>
<dbReference type="SUPFAM" id="SSF52540">
    <property type="entry name" value="P-loop containing nucleoside triphosphate hydrolases"/>
    <property type="match status" value="1"/>
</dbReference>
<evidence type="ECO:0000313" key="10">
    <source>
        <dbReference type="EMBL" id="CAK8678104.1"/>
    </source>
</evidence>
<feature type="domain" description="Helicase ATP-binding" evidence="7">
    <location>
        <begin position="167"/>
        <end position="356"/>
    </location>
</feature>
<organism evidence="10 11">
    <name type="scientific">Clavelina lepadiformis</name>
    <name type="common">Light-bulb sea squirt</name>
    <name type="synonym">Ascidia lepadiformis</name>
    <dbReference type="NCBI Taxonomy" id="159417"/>
    <lineage>
        <taxon>Eukaryota</taxon>
        <taxon>Metazoa</taxon>
        <taxon>Chordata</taxon>
        <taxon>Tunicata</taxon>
        <taxon>Ascidiacea</taxon>
        <taxon>Aplousobranchia</taxon>
        <taxon>Clavelinidae</taxon>
        <taxon>Clavelina</taxon>
    </lineage>
</organism>
<dbReference type="SMART" id="SM00487">
    <property type="entry name" value="DEXDc"/>
    <property type="match status" value="1"/>
</dbReference>
<dbReference type="CDD" id="cd18787">
    <property type="entry name" value="SF2_C_DEAD"/>
    <property type="match status" value="1"/>
</dbReference>
<keyword evidence="5" id="KW-0067">ATP-binding</keyword>
<keyword evidence="4" id="KW-0347">Helicase</keyword>
<proteinExistence type="predicted"/>
<reference evidence="10 11" key="1">
    <citation type="submission" date="2024-02" db="EMBL/GenBank/DDBJ databases">
        <authorList>
            <person name="Daric V."/>
            <person name="Darras S."/>
        </authorList>
    </citation>
    <scope>NUCLEOTIDE SEQUENCE [LARGE SCALE GENOMIC DNA]</scope>
</reference>
<dbReference type="Gene3D" id="3.40.50.300">
    <property type="entry name" value="P-loop containing nucleotide triphosphate hydrolases"/>
    <property type="match status" value="2"/>
</dbReference>
<dbReference type="InterPro" id="IPR014001">
    <property type="entry name" value="Helicase_ATP-bd"/>
</dbReference>
<feature type="domain" description="Helicase C-terminal" evidence="8">
    <location>
        <begin position="382"/>
        <end position="542"/>
    </location>
</feature>